<dbReference type="EMBL" id="AP026800">
    <property type="protein sequence ID" value="BDR54553.1"/>
    <property type="molecule type" value="Genomic_DNA"/>
</dbReference>
<dbReference type="InterPro" id="IPR011257">
    <property type="entry name" value="DNA_glycosylase"/>
</dbReference>
<evidence type="ECO:0000313" key="2">
    <source>
        <dbReference type="EMBL" id="BDR54553.1"/>
    </source>
</evidence>
<dbReference type="PANTHER" id="PTHR31116:SF29">
    <property type="entry name" value="DNA GLYCOSYLASE SUPERFAMILY PROTEIN"/>
    <property type="match status" value="1"/>
</dbReference>
<evidence type="ECO:0000313" key="1">
    <source>
        <dbReference type="EMBL" id="BDR54528.1"/>
    </source>
</evidence>
<dbReference type="Proteomes" id="UP001321748">
    <property type="component" value="Chromosome"/>
</dbReference>
<sequence length="186" mass="21180">MSVERCEWAQVSELETDYHDHEWGVPTHDDRELFELLILEGMQAGLSWDLILRKRQNFVEAFDNFDYQTVASYGEDKIAALLSTSGIVRNKLKVRAAVSNAQAFMSVQDEFGSFDAYLWSFVDGKPIVGNWKAVEDVPCSTPLSDVVSKDLRRRGFKFTGSTIVYSYLQATGLLNDHITSCFKYQQ</sequence>
<name>A0ABN6SGC4_9BIFI</name>
<proteinExistence type="predicted"/>
<dbReference type="EMBL" id="AP026800">
    <property type="protein sequence ID" value="BDR54528.1"/>
    <property type="molecule type" value="Genomic_DNA"/>
</dbReference>
<evidence type="ECO:0000313" key="3">
    <source>
        <dbReference type="Proteomes" id="UP001321748"/>
    </source>
</evidence>
<dbReference type="RefSeq" id="WP_317643539.1">
    <property type="nucleotide sequence ID" value="NZ_AP026800.1"/>
</dbReference>
<keyword evidence="3" id="KW-1185">Reference proteome</keyword>
<dbReference type="PANTHER" id="PTHR31116">
    <property type="entry name" value="OS04G0501200 PROTEIN"/>
    <property type="match status" value="1"/>
</dbReference>
<accession>A0ABN6SGC4</accession>
<gene>
    <name evidence="2" type="primary">tag_2</name>
    <name evidence="1" type="synonym">tag_1</name>
    <name evidence="1" type="ORF">KIMH_06390</name>
    <name evidence="2" type="ORF">KIMH_06640</name>
</gene>
<dbReference type="SUPFAM" id="SSF48150">
    <property type="entry name" value="DNA-glycosylase"/>
    <property type="match status" value="1"/>
</dbReference>
<dbReference type="Gene3D" id="1.10.340.30">
    <property type="entry name" value="Hypothetical protein, domain 2"/>
    <property type="match status" value="1"/>
</dbReference>
<organism evidence="2 3">
    <name type="scientific">Bombiscardovia apis</name>
    <dbReference type="NCBI Taxonomy" id="2932182"/>
    <lineage>
        <taxon>Bacteria</taxon>
        <taxon>Bacillati</taxon>
        <taxon>Actinomycetota</taxon>
        <taxon>Actinomycetes</taxon>
        <taxon>Bifidobacteriales</taxon>
        <taxon>Bifidobacteriaceae</taxon>
        <taxon>Bombiscardovia</taxon>
    </lineage>
</organism>
<reference evidence="2 3" key="1">
    <citation type="journal article" date="2023" name="Microbiol. Spectr.">
        <title>Symbiosis of Carpenter Bees with Uncharacterized Lactic Acid Bacteria Showing NAD Auxotrophy.</title>
        <authorList>
            <person name="Kawasaki S."/>
            <person name="Ozawa K."/>
            <person name="Mori T."/>
            <person name="Yamamoto A."/>
            <person name="Ito M."/>
            <person name="Ohkuma M."/>
            <person name="Sakamoto M."/>
            <person name="Matsutani M."/>
        </authorList>
    </citation>
    <scope>NUCLEOTIDE SEQUENCE [LARGE SCALE GENOMIC DNA]</scope>
    <source>
        <strain evidence="2 3">KimH</strain>
    </source>
</reference>
<dbReference type="Pfam" id="PF03352">
    <property type="entry name" value="Adenine_glyco"/>
    <property type="match status" value="1"/>
</dbReference>
<dbReference type="InterPro" id="IPR005019">
    <property type="entry name" value="Adenine_glyco"/>
</dbReference>
<protein>
    <submittedName>
        <fullName evidence="2">DNA-3-methyladenine glycosylase</fullName>
    </submittedName>
</protein>